<evidence type="ECO:0000313" key="11">
    <source>
        <dbReference type="Proteomes" id="UP000523795"/>
    </source>
</evidence>
<dbReference type="Pfam" id="PF00460">
    <property type="entry name" value="Flg_bb_rod"/>
    <property type="match status" value="1"/>
</dbReference>
<dbReference type="PRINTS" id="PR01005">
    <property type="entry name" value="FLGHOOKAP1"/>
</dbReference>
<evidence type="ECO:0000256" key="1">
    <source>
        <dbReference type="ARBA" id="ARBA00004365"/>
    </source>
</evidence>
<dbReference type="InterPro" id="IPR001444">
    <property type="entry name" value="Flag_bb_rod_N"/>
</dbReference>
<dbReference type="Pfam" id="PF22638">
    <property type="entry name" value="FlgK_D1"/>
    <property type="match status" value="1"/>
</dbReference>
<evidence type="ECO:0000256" key="4">
    <source>
        <dbReference type="ARBA" id="ARBA00016244"/>
    </source>
</evidence>
<dbReference type="PANTHER" id="PTHR30033">
    <property type="entry name" value="FLAGELLAR HOOK-ASSOCIATED PROTEIN 1"/>
    <property type="match status" value="1"/>
</dbReference>
<feature type="non-terminal residue" evidence="10">
    <location>
        <position position="379"/>
    </location>
</feature>
<reference evidence="10 11" key="1">
    <citation type="submission" date="2020-04" db="EMBL/GenBank/DDBJ databases">
        <authorList>
            <person name="Liu S."/>
        </authorList>
    </citation>
    <scope>NUCLEOTIDE SEQUENCE [LARGE SCALE GENOMIC DNA]</scope>
    <source>
        <strain evidence="10 11">CGMCC 1.15091</strain>
    </source>
</reference>
<accession>A0ABX1JSM1</accession>
<keyword evidence="10" id="KW-0966">Cell projection</keyword>
<dbReference type="InterPro" id="IPR002371">
    <property type="entry name" value="FlgK"/>
</dbReference>
<keyword evidence="5 7" id="KW-0964">Secreted</keyword>
<dbReference type="SUPFAM" id="SSF64518">
    <property type="entry name" value="Phase 1 flagellin"/>
    <property type="match status" value="1"/>
</dbReference>
<organism evidence="10 11">
    <name type="scientific">Arthrobacter deserti</name>
    <dbReference type="NCBI Taxonomy" id="1742687"/>
    <lineage>
        <taxon>Bacteria</taxon>
        <taxon>Bacillati</taxon>
        <taxon>Actinomycetota</taxon>
        <taxon>Actinomycetes</taxon>
        <taxon>Micrococcales</taxon>
        <taxon>Micrococcaceae</taxon>
        <taxon>Arthrobacter</taxon>
    </lineage>
</organism>
<comment type="caution">
    <text evidence="10">The sequence shown here is derived from an EMBL/GenBank/DDBJ whole genome shotgun (WGS) entry which is preliminary data.</text>
</comment>
<dbReference type="PANTHER" id="PTHR30033:SF1">
    <property type="entry name" value="FLAGELLAR HOOK-ASSOCIATED PROTEIN 1"/>
    <property type="match status" value="1"/>
</dbReference>
<protein>
    <recommendedName>
        <fullName evidence="4 7">Flagellar hook-associated protein 1</fullName>
        <shortName evidence="7">HAP1</shortName>
    </recommendedName>
</protein>
<dbReference type="NCBIfam" id="TIGR02492">
    <property type="entry name" value="flgK_ends"/>
    <property type="match status" value="1"/>
</dbReference>
<evidence type="ECO:0000259" key="9">
    <source>
        <dbReference type="Pfam" id="PF22638"/>
    </source>
</evidence>
<evidence type="ECO:0000313" key="10">
    <source>
        <dbReference type="EMBL" id="NKX51334.1"/>
    </source>
</evidence>
<evidence type="ECO:0000256" key="3">
    <source>
        <dbReference type="ARBA" id="ARBA00009677"/>
    </source>
</evidence>
<keyword evidence="11" id="KW-1185">Reference proteome</keyword>
<feature type="domain" description="Flagellar basal body rod protein N-terminal" evidence="8">
    <location>
        <begin position="7"/>
        <end position="37"/>
    </location>
</feature>
<proteinExistence type="inferred from homology"/>
<keyword evidence="6 7" id="KW-0975">Bacterial flagellum</keyword>
<evidence type="ECO:0000256" key="7">
    <source>
        <dbReference type="RuleBase" id="RU362065"/>
    </source>
</evidence>
<dbReference type="Proteomes" id="UP000523795">
    <property type="component" value="Unassembled WGS sequence"/>
</dbReference>
<dbReference type="EMBL" id="JAAZSR010000210">
    <property type="protein sequence ID" value="NKX51334.1"/>
    <property type="molecule type" value="Genomic_DNA"/>
</dbReference>
<evidence type="ECO:0000256" key="5">
    <source>
        <dbReference type="ARBA" id="ARBA00022525"/>
    </source>
</evidence>
<comment type="subcellular location">
    <subcellularLocation>
        <location evidence="1 7">Bacterial flagellum</location>
    </subcellularLocation>
    <subcellularLocation>
        <location evidence="2 7">Secreted</location>
    </subcellularLocation>
</comment>
<feature type="domain" description="Flagellar hook-associated protein FlgK helical" evidence="9">
    <location>
        <begin position="99"/>
        <end position="335"/>
    </location>
</feature>
<evidence type="ECO:0000259" key="8">
    <source>
        <dbReference type="Pfam" id="PF00460"/>
    </source>
</evidence>
<comment type="similarity">
    <text evidence="3 7">Belongs to the flagella basal body rod proteins family.</text>
</comment>
<dbReference type="InterPro" id="IPR053927">
    <property type="entry name" value="FlgK_helical"/>
</dbReference>
<keyword evidence="10" id="KW-0969">Cilium</keyword>
<name>A0ABX1JSM1_9MICC</name>
<gene>
    <name evidence="7 10" type="primary">flgK</name>
    <name evidence="10" type="ORF">HER39_12305</name>
</gene>
<keyword evidence="10" id="KW-0282">Flagellum</keyword>
<evidence type="ECO:0000256" key="2">
    <source>
        <dbReference type="ARBA" id="ARBA00004613"/>
    </source>
</evidence>
<sequence length="379" mass="37782">MSTFSGLNTAYTGLVAARQGLNVVGQNIANANTEGYTRQRISTSSTGALERTGLLTGGARPGQGVSVDAIARLGDLNLDARVRAAAGAAGYSAVRAAAMAELETSLREPGENGLSAQLQEFWAAWQDLSNRTGDPAAGAVVLEEAGTLAGMIGRGYQDVAGQWARVRAGAGTMAAELNSAAVQVAGLNEKIRFALASGGSANELIDQRSQLTTAIAELSGATVRDKGNGQVDVLLGGNALVSGSTAQAVKVTGPDSMDGGAAVQLEWAGRTGTPLVLDGGEIAGALSVLGGAGGEGPLRAAGRDYNGVAEQLAKAVNDVHRTGYTAGGATGADFFGFRPGLPPAQALAVLPAGPEDIAAAAQDAGKLDGSVADAISQLG</sequence>
<evidence type="ECO:0000256" key="6">
    <source>
        <dbReference type="ARBA" id="ARBA00023143"/>
    </source>
</evidence>